<name>A0A4Y2MHF9_ARAVE</name>
<gene>
    <name evidence="1" type="ORF">AVEN_12433_1</name>
    <name evidence="2" type="ORF">AVEN_164183_1</name>
</gene>
<feature type="non-terminal residue" evidence="1">
    <location>
        <position position="1"/>
    </location>
</feature>
<dbReference type="AlphaFoldDB" id="A0A4Y2MHF9"/>
<accession>A0A4Y2MHF9</accession>
<comment type="caution">
    <text evidence="1">The sequence shown here is derived from an EMBL/GenBank/DDBJ whole genome shotgun (WGS) entry which is preliminary data.</text>
</comment>
<dbReference type="Proteomes" id="UP000499080">
    <property type="component" value="Unassembled WGS sequence"/>
</dbReference>
<evidence type="ECO:0000313" key="3">
    <source>
        <dbReference type="Proteomes" id="UP000499080"/>
    </source>
</evidence>
<dbReference type="EMBL" id="BGPR01282343">
    <property type="protein sequence ID" value="GBN26861.1"/>
    <property type="molecule type" value="Genomic_DNA"/>
</dbReference>
<reference evidence="1 3" key="1">
    <citation type="journal article" date="2019" name="Sci. Rep.">
        <title>Orb-weaving spider Araneus ventricosus genome elucidates the spidroin gene catalogue.</title>
        <authorList>
            <person name="Kono N."/>
            <person name="Nakamura H."/>
            <person name="Ohtoshi R."/>
            <person name="Moran D.A.P."/>
            <person name="Shinohara A."/>
            <person name="Yoshida Y."/>
            <person name="Fujiwara M."/>
            <person name="Mori M."/>
            <person name="Tomita M."/>
            <person name="Arakawa K."/>
        </authorList>
    </citation>
    <scope>NUCLEOTIDE SEQUENCE [LARGE SCALE GENOMIC DNA]</scope>
</reference>
<keyword evidence="3" id="KW-1185">Reference proteome</keyword>
<evidence type="ECO:0000313" key="2">
    <source>
        <dbReference type="EMBL" id="GBN26861.1"/>
    </source>
</evidence>
<evidence type="ECO:0000313" key="1">
    <source>
        <dbReference type="EMBL" id="GBN26019.1"/>
    </source>
</evidence>
<protein>
    <submittedName>
        <fullName evidence="1">Uncharacterized protein</fullName>
    </submittedName>
</protein>
<organism evidence="1 3">
    <name type="scientific">Araneus ventricosus</name>
    <name type="common">Orbweaver spider</name>
    <name type="synonym">Epeira ventricosa</name>
    <dbReference type="NCBI Taxonomy" id="182803"/>
    <lineage>
        <taxon>Eukaryota</taxon>
        <taxon>Metazoa</taxon>
        <taxon>Ecdysozoa</taxon>
        <taxon>Arthropoda</taxon>
        <taxon>Chelicerata</taxon>
        <taxon>Arachnida</taxon>
        <taxon>Araneae</taxon>
        <taxon>Araneomorphae</taxon>
        <taxon>Entelegynae</taxon>
        <taxon>Araneoidea</taxon>
        <taxon>Araneidae</taxon>
        <taxon>Araneus</taxon>
    </lineage>
</organism>
<proteinExistence type="predicted"/>
<dbReference type="EMBL" id="BGPR01282003">
    <property type="protein sequence ID" value="GBN26019.1"/>
    <property type="molecule type" value="Genomic_DNA"/>
</dbReference>
<sequence length="91" mass="10334">VMLGLGNISCYQLSLTNTGLSCPLQQETLHSIIIAIDFDTTICLKSQNDFTSFGRTFVEGKQYSPQKHHAHARLALPCWFFLIHQDAYFLK</sequence>